<dbReference type="SMART" id="SM00490">
    <property type="entry name" value="HELICc"/>
    <property type="match status" value="1"/>
</dbReference>
<gene>
    <name evidence="20" type="ORF">Zmor_010706</name>
</gene>
<dbReference type="CDD" id="cd18791">
    <property type="entry name" value="SF2_C_RHA"/>
    <property type="match status" value="1"/>
</dbReference>
<dbReference type="Gene3D" id="1.20.120.1080">
    <property type="match status" value="1"/>
</dbReference>
<keyword evidence="5 15" id="KW-0863">Zinc-finger</keyword>
<comment type="similarity">
    <text evidence="1">Belongs to the DEAD box helicase family. DEAH subfamily.</text>
</comment>
<dbReference type="InterPro" id="IPR007502">
    <property type="entry name" value="Helicase-assoc_dom"/>
</dbReference>
<dbReference type="PANTHER" id="PTHR18934:SF145">
    <property type="entry name" value="ATP-DEPENDENT RNA HELICASE DHX57-RELATED"/>
    <property type="match status" value="1"/>
</dbReference>
<keyword evidence="3 15" id="KW-0479">Metal-binding</keyword>
<dbReference type="Gene3D" id="3.10.110.10">
    <property type="entry name" value="Ubiquitin Conjugating Enzyme"/>
    <property type="match status" value="1"/>
</dbReference>
<dbReference type="Pfam" id="PF07717">
    <property type="entry name" value="OB_NTP_bind"/>
    <property type="match status" value="1"/>
</dbReference>
<dbReference type="InterPro" id="IPR016135">
    <property type="entry name" value="UBQ-conjugating_enzyme/RWD"/>
</dbReference>
<evidence type="ECO:0000256" key="14">
    <source>
        <dbReference type="ARBA" id="ARBA00083389"/>
    </source>
</evidence>
<evidence type="ECO:0000256" key="8">
    <source>
        <dbReference type="ARBA" id="ARBA00022833"/>
    </source>
</evidence>
<dbReference type="InterPro" id="IPR059023">
    <property type="entry name" value="RNA_hel_CTD"/>
</dbReference>
<dbReference type="SMART" id="SM00356">
    <property type="entry name" value="ZnF_C3H1"/>
    <property type="match status" value="1"/>
</dbReference>
<dbReference type="GO" id="GO:0003723">
    <property type="term" value="F:RNA binding"/>
    <property type="evidence" value="ECO:0007669"/>
    <property type="project" value="TreeGrafter"/>
</dbReference>
<feature type="domain" description="UBA" evidence="16">
    <location>
        <begin position="109"/>
        <end position="149"/>
    </location>
</feature>
<dbReference type="InterPro" id="IPR011545">
    <property type="entry name" value="DEAD/DEAH_box_helicase_dom"/>
</dbReference>
<dbReference type="Pfam" id="PF21010">
    <property type="entry name" value="HA2_C"/>
    <property type="match status" value="1"/>
</dbReference>
<dbReference type="InterPro" id="IPR009060">
    <property type="entry name" value="UBA-like_sf"/>
</dbReference>
<evidence type="ECO:0000256" key="11">
    <source>
        <dbReference type="ARBA" id="ARBA00047984"/>
    </source>
</evidence>
<feature type="zinc finger region" description="C3H1-type" evidence="15">
    <location>
        <begin position="226"/>
        <end position="252"/>
    </location>
</feature>
<dbReference type="PROSITE" id="PS51192">
    <property type="entry name" value="HELICASE_ATP_BIND_1"/>
    <property type="match status" value="1"/>
</dbReference>
<dbReference type="SUPFAM" id="SSF52540">
    <property type="entry name" value="P-loop containing nucleoside triphosphate hydrolases"/>
    <property type="match status" value="1"/>
</dbReference>
<keyword evidence="6" id="KW-0378">Hydrolase</keyword>
<dbReference type="GO" id="GO:0005524">
    <property type="term" value="F:ATP binding"/>
    <property type="evidence" value="ECO:0007669"/>
    <property type="project" value="UniProtKB-KW"/>
</dbReference>
<keyword evidence="4" id="KW-0547">Nucleotide-binding</keyword>
<dbReference type="SUPFAM" id="SSF54495">
    <property type="entry name" value="UBC-like"/>
    <property type="match status" value="1"/>
</dbReference>
<evidence type="ECO:0000313" key="21">
    <source>
        <dbReference type="Proteomes" id="UP001168821"/>
    </source>
</evidence>
<evidence type="ECO:0000256" key="10">
    <source>
        <dbReference type="ARBA" id="ARBA00023054"/>
    </source>
</evidence>
<dbReference type="GO" id="GO:0016787">
    <property type="term" value="F:hydrolase activity"/>
    <property type="evidence" value="ECO:0007669"/>
    <property type="project" value="UniProtKB-KW"/>
</dbReference>
<dbReference type="InterPro" id="IPR001650">
    <property type="entry name" value="Helicase_C-like"/>
</dbReference>
<comment type="catalytic activity">
    <reaction evidence="11">
        <text>ATP + H2O = ADP + phosphate + H(+)</text>
        <dbReference type="Rhea" id="RHEA:13065"/>
        <dbReference type="ChEBI" id="CHEBI:15377"/>
        <dbReference type="ChEBI" id="CHEBI:15378"/>
        <dbReference type="ChEBI" id="CHEBI:30616"/>
        <dbReference type="ChEBI" id="CHEBI:43474"/>
        <dbReference type="ChEBI" id="CHEBI:456216"/>
        <dbReference type="EC" id="3.6.4.13"/>
    </reaction>
</comment>
<dbReference type="Proteomes" id="UP001168821">
    <property type="component" value="Unassembled WGS sequence"/>
</dbReference>
<dbReference type="Pfam" id="PF05773">
    <property type="entry name" value="RWD"/>
    <property type="match status" value="1"/>
</dbReference>
<accession>A0AA38IPP9</accession>
<organism evidence="20 21">
    <name type="scientific">Zophobas morio</name>
    <dbReference type="NCBI Taxonomy" id="2755281"/>
    <lineage>
        <taxon>Eukaryota</taxon>
        <taxon>Metazoa</taxon>
        <taxon>Ecdysozoa</taxon>
        <taxon>Arthropoda</taxon>
        <taxon>Hexapoda</taxon>
        <taxon>Insecta</taxon>
        <taxon>Pterygota</taxon>
        <taxon>Neoptera</taxon>
        <taxon>Endopterygota</taxon>
        <taxon>Coleoptera</taxon>
        <taxon>Polyphaga</taxon>
        <taxon>Cucujiformia</taxon>
        <taxon>Tenebrionidae</taxon>
        <taxon>Zophobas</taxon>
    </lineage>
</organism>
<keyword evidence="8 15" id="KW-0862">Zinc</keyword>
<evidence type="ECO:0000313" key="20">
    <source>
        <dbReference type="EMBL" id="KAJ3658996.1"/>
    </source>
</evidence>
<dbReference type="SMART" id="SM00847">
    <property type="entry name" value="HA2"/>
    <property type="match status" value="1"/>
</dbReference>
<dbReference type="FunFam" id="1.20.120.1080:FF:000002">
    <property type="entry name" value="Putative ATP-dependent RNA helicase DHX36"/>
    <property type="match status" value="1"/>
</dbReference>
<comment type="function">
    <text evidence="12">Probable ATP-binding RNA helicase.</text>
</comment>
<feature type="domain" description="Helicase ATP-binding" evidence="18">
    <location>
        <begin position="426"/>
        <end position="595"/>
    </location>
</feature>
<evidence type="ECO:0000256" key="2">
    <source>
        <dbReference type="ARBA" id="ARBA00012552"/>
    </source>
</evidence>
<dbReference type="InterPro" id="IPR000571">
    <property type="entry name" value="Znf_CCCH"/>
</dbReference>
<dbReference type="Pfam" id="PF04408">
    <property type="entry name" value="WHD_HA2"/>
    <property type="match status" value="1"/>
</dbReference>
<dbReference type="InterPro" id="IPR015940">
    <property type="entry name" value="UBA"/>
</dbReference>
<keyword evidence="10" id="KW-0175">Coiled coil</keyword>
<dbReference type="Pfam" id="PF26026">
    <property type="entry name" value="RNA_hel_CTD"/>
    <property type="match status" value="1"/>
</dbReference>
<keyword evidence="9" id="KW-0067">ATP-binding</keyword>
<evidence type="ECO:0000259" key="18">
    <source>
        <dbReference type="PROSITE" id="PS51192"/>
    </source>
</evidence>
<dbReference type="GO" id="GO:0003724">
    <property type="term" value="F:RNA helicase activity"/>
    <property type="evidence" value="ECO:0007669"/>
    <property type="project" value="UniProtKB-EC"/>
</dbReference>
<dbReference type="GO" id="GO:0008270">
    <property type="term" value="F:zinc ion binding"/>
    <property type="evidence" value="ECO:0007669"/>
    <property type="project" value="UniProtKB-KW"/>
</dbReference>
<dbReference type="PANTHER" id="PTHR18934">
    <property type="entry name" value="ATP-DEPENDENT RNA HELICASE"/>
    <property type="match status" value="1"/>
</dbReference>
<dbReference type="Pfam" id="PF00270">
    <property type="entry name" value="DEAD"/>
    <property type="match status" value="1"/>
</dbReference>
<comment type="caution">
    <text evidence="20">The sequence shown here is derived from an EMBL/GenBank/DDBJ whole genome shotgun (WGS) entry which is preliminary data.</text>
</comment>
<dbReference type="EC" id="3.6.4.13" evidence="2"/>
<feature type="domain" description="C3H1-type" evidence="17">
    <location>
        <begin position="226"/>
        <end position="252"/>
    </location>
</feature>
<evidence type="ECO:0000256" key="5">
    <source>
        <dbReference type="ARBA" id="ARBA00022771"/>
    </source>
</evidence>
<dbReference type="PROSITE" id="PS50103">
    <property type="entry name" value="ZF_C3H1"/>
    <property type="match status" value="1"/>
</dbReference>
<dbReference type="InterPro" id="IPR006575">
    <property type="entry name" value="RWD_dom"/>
</dbReference>
<evidence type="ECO:0000256" key="7">
    <source>
        <dbReference type="ARBA" id="ARBA00022806"/>
    </source>
</evidence>
<sequence>MSGEETISKSDFFLRDIPSAKIGKTSSATKKNIVKEQLQFLHLNDEVQEQIMETLRFIHGSEFALKKASDYEDVKTNLGKKYWMGQSNLVIKGARDFSKMEDVTYEVDRLKEFALLRLQSYGFHQNHCIEALTYCEDNVEDALYVLYNKYFNSSEIELPNQDFTEQDLLEQRNDEKSSLESIYGKIFYEKVQNTVWIITLKLNYLIKIFHNKSTNKTQKPVQNHVKKKEKCRNFLSGSCKWGEKCRFSHEREVVEKDPNQHLTDYDFELEIRFPYNSKYPYEPPLILLKTNAVLPPLMNLHICKRLYDEARILAEDGIPSVYTIIELLTNEEEITAHVSTEPRFISPSVKLFEDIRPKISKVKRPSHYIKGITNRDSQNVLTPEEIREIDDKIAKKFKFMVKDEKYREMLQYRKKLPVWGFMNDILNTIQQSQVVVISGETGCGKSTQIPQYIFDDWLVNYEQDPKHIEIVCTQPRRISAIGVAERVAAERNAKVGNTVGYQIRLESKISTYTRLTFCTTGILLRRLQSEPYLSQVTHIIVDEVHERSEQSDFLLLILKDVLPFRPDLKVILMSATMNAQLFSDYFGGVPVLSIPGRTFPVEQHFLETVFDITGYVLEEGAEYCRKNYDSEFFQLSLNAPAKSVEPSNKIKDEDLAFAQLLARYKDYTHVCCKNICLMDPTVVNNELIESLLMWIVFGEHKYPRQGTILVFLPGIAEITNLYDQLAVHKEFGSRNNKYLVLPLHSSLSSEEQGLIFSKPKGVRKIILSTNIAETSVTIDDCVFVIDSGRMREKHFDPNRNMESLETVWVTRANALQRKGRAGRVMPGVCFHLYTSNRFNYQMLSQPIPEMHRIPLEQLILNIKLLQNFEDKDVSDVINALIEPPKQEHSDTAILRLENVGALDRDQQLTALGHHLAALPVDVRIGKLLLYGAIFSCVDSALTMAACLSHKSPFVTPFRKRDEVDEKKKKFATGHSDHITMLIAYKKWLTTYKKSSMAGRNFAHENFLSLRTLLTIADIKHQFLEFLVDIGFIPVNLGGKRRNGEDNIIQITGSEFNHNGDNLNVLGAILCAALYPNVIKILTPPKSYVKTAAGAIPKDNDAKDFKFLTSKETVFLHPSSVNFTVKNFPSPYLVYQEKVKTNKVYFRDCTVIPSISLVLFSGFDLDISVNNGCTFISLERGWIMFQVEEHKIAEMVKMLRDELFMLLEEKIKDPLLNIWHHDKGERIITTILNLINLKC</sequence>
<evidence type="ECO:0000256" key="12">
    <source>
        <dbReference type="ARBA" id="ARBA00057709"/>
    </source>
</evidence>
<dbReference type="SMART" id="SM00165">
    <property type="entry name" value="UBA"/>
    <property type="match status" value="1"/>
</dbReference>
<dbReference type="Gene3D" id="3.40.50.300">
    <property type="entry name" value="P-loop containing nucleotide triphosphate hydrolases"/>
    <property type="match status" value="2"/>
</dbReference>
<dbReference type="CDD" id="cd23825">
    <property type="entry name" value="RWD_DHX57"/>
    <property type="match status" value="1"/>
</dbReference>
<dbReference type="EMBL" id="JALNTZ010000003">
    <property type="protein sequence ID" value="KAJ3658996.1"/>
    <property type="molecule type" value="Genomic_DNA"/>
</dbReference>
<dbReference type="InterPro" id="IPR011709">
    <property type="entry name" value="DEAD-box_helicase_OB_fold"/>
</dbReference>
<keyword evidence="7" id="KW-0347">Helicase</keyword>
<dbReference type="Gene3D" id="4.10.1000.10">
    <property type="entry name" value="Zinc finger, CCCH-type"/>
    <property type="match status" value="1"/>
</dbReference>
<evidence type="ECO:0000256" key="1">
    <source>
        <dbReference type="ARBA" id="ARBA00008792"/>
    </source>
</evidence>
<dbReference type="FunFam" id="3.40.50.300:FF:000284">
    <property type="entry name" value="probable ATP-dependent RNA helicase YTHDC2"/>
    <property type="match status" value="1"/>
</dbReference>
<evidence type="ECO:0000259" key="16">
    <source>
        <dbReference type="PROSITE" id="PS50030"/>
    </source>
</evidence>
<keyword evidence="21" id="KW-1185">Reference proteome</keyword>
<proteinExistence type="inferred from homology"/>
<dbReference type="InterPro" id="IPR048333">
    <property type="entry name" value="HA2_WH"/>
</dbReference>
<dbReference type="AlphaFoldDB" id="A0AA38IPP9"/>
<dbReference type="Pfam" id="PF00271">
    <property type="entry name" value="Helicase_C"/>
    <property type="match status" value="1"/>
</dbReference>
<evidence type="ECO:0000256" key="15">
    <source>
        <dbReference type="PROSITE-ProRule" id="PRU00723"/>
    </source>
</evidence>
<evidence type="ECO:0000256" key="9">
    <source>
        <dbReference type="ARBA" id="ARBA00022840"/>
    </source>
</evidence>
<dbReference type="SUPFAM" id="SSF90229">
    <property type="entry name" value="CCCH zinc finger"/>
    <property type="match status" value="1"/>
</dbReference>
<protein>
    <recommendedName>
        <fullName evidence="13">Putative ATP-dependent RNA helicase DHX57</fullName>
        <ecNumber evidence="2">3.6.4.13</ecNumber>
    </recommendedName>
    <alternativeName>
        <fullName evidence="14">DEAH box protein 57</fullName>
    </alternativeName>
</protein>
<dbReference type="InterPro" id="IPR036855">
    <property type="entry name" value="Znf_CCCH_sf"/>
</dbReference>
<dbReference type="CDD" id="cd17917">
    <property type="entry name" value="DEXHc_RHA-like"/>
    <property type="match status" value="1"/>
</dbReference>
<evidence type="ECO:0000256" key="3">
    <source>
        <dbReference type="ARBA" id="ARBA00022723"/>
    </source>
</evidence>
<dbReference type="PROSITE" id="PS51194">
    <property type="entry name" value="HELICASE_CTER"/>
    <property type="match status" value="1"/>
</dbReference>
<dbReference type="InterPro" id="IPR014001">
    <property type="entry name" value="Helicase_ATP-bd"/>
</dbReference>
<dbReference type="PROSITE" id="PS50030">
    <property type="entry name" value="UBA"/>
    <property type="match status" value="1"/>
</dbReference>
<evidence type="ECO:0000259" key="17">
    <source>
        <dbReference type="PROSITE" id="PS50103"/>
    </source>
</evidence>
<dbReference type="SMART" id="SM00487">
    <property type="entry name" value="DEXDc"/>
    <property type="match status" value="1"/>
</dbReference>
<dbReference type="FunFam" id="3.40.50.300:FF:000325">
    <property type="entry name" value="ATP-dependent RNA helicase DHX29"/>
    <property type="match status" value="1"/>
</dbReference>
<evidence type="ECO:0000259" key="19">
    <source>
        <dbReference type="PROSITE" id="PS51194"/>
    </source>
</evidence>
<dbReference type="InterPro" id="IPR027417">
    <property type="entry name" value="P-loop_NTPase"/>
</dbReference>
<evidence type="ECO:0000256" key="6">
    <source>
        <dbReference type="ARBA" id="ARBA00022801"/>
    </source>
</evidence>
<reference evidence="20" key="1">
    <citation type="journal article" date="2023" name="G3 (Bethesda)">
        <title>Whole genome assemblies of Zophobas morio and Tenebrio molitor.</title>
        <authorList>
            <person name="Kaur S."/>
            <person name="Stinson S.A."/>
            <person name="diCenzo G.C."/>
        </authorList>
    </citation>
    <scope>NUCLEOTIDE SEQUENCE</scope>
    <source>
        <strain evidence="20">QUZm001</strain>
    </source>
</reference>
<feature type="domain" description="Helicase C-terminal" evidence="19">
    <location>
        <begin position="687"/>
        <end position="866"/>
    </location>
</feature>
<evidence type="ECO:0000256" key="4">
    <source>
        <dbReference type="ARBA" id="ARBA00022741"/>
    </source>
</evidence>
<evidence type="ECO:0000256" key="13">
    <source>
        <dbReference type="ARBA" id="ARBA00071682"/>
    </source>
</evidence>
<name>A0AA38IPP9_9CUCU</name>
<dbReference type="SUPFAM" id="SSF46934">
    <property type="entry name" value="UBA-like"/>
    <property type="match status" value="1"/>
</dbReference>